<dbReference type="InterPro" id="IPR001789">
    <property type="entry name" value="Sig_transdc_resp-reg_receiver"/>
</dbReference>
<dbReference type="Gene3D" id="3.40.50.2300">
    <property type="match status" value="1"/>
</dbReference>
<organism evidence="8 9">
    <name type="scientific">Virgisporangium aliadipatigenens</name>
    <dbReference type="NCBI Taxonomy" id="741659"/>
    <lineage>
        <taxon>Bacteria</taxon>
        <taxon>Bacillati</taxon>
        <taxon>Actinomycetota</taxon>
        <taxon>Actinomycetes</taxon>
        <taxon>Micromonosporales</taxon>
        <taxon>Micromonosporaceae</taxon>
        <taxon>Virgisporangium</taxon>
    </lineage>
</organism>
<dbReference type="FunFam" id="3.40.50.2300:FF:000001">
    <property type="entry name" value="DNA-binding response regulator PhoB"/>
    <property type="match status" value="1"/>
</dbReference>
<accession>A0A8J4DSQ7</accession>
<keyword evidence="3" id="KW-0805">Transcription regulation</keyword>
<keyword evidence="2" id="KW-0902">Two-component regulatory system</keyword>
<dbReference type="CDD" id="cd17574">
    <property type="entry name" value="REC_OmpR"/>
    <property type="match status" value="1"/>
</dbReference>
<dbReference type="EMBL" id="BOPF01000028">
    <property type="protein sequence ID" value="GIJ49495.1"/>
    <property type="molecule type" value="Genomic_DNA"/>
</dbReference>
<name>A0A8J4DSQ7_9ACTN</name>
<dbReference type="PROSITE" id="PS50110">
    <property type="entry name" value="RESPONSE_REGULATORY"/>
    <property type="match status" value="1"/>
</dbReference>
<dbReference type="SMART" id="SM00448">
    <property type="entry name" value="REC"/>
    <property type="match status" value="1"/>
</dbReference>
<dbReference type="InterPro" id="IPR011006">
    <property type="entry name" value="CheY-like_superfamily"/>
</dbReference>
<dbReference type="AlphaFoldDB" id="A0A8J4DSQ7"/>
<keyword evidence="9" id="KW-1185">Reference proteome</keyword>
<evidence type="ECO:0000313" key="8">
    <source>
        <dbReference type="EMBL" id="GIJ49495.1"/>
    </source>
</evidence>
<comment type="caution">
    <text evidence="8">The sequence shown here is derived from an EMBL/GenBank/DDBJ whole genome shotgun (WGS) entry which is preliminary data.</text>
</comment>
<dbReference type="SUPFAM" id="SSF52172">
    <property type="entry name" value="CheY-like"/>
    <property type="match status" value="1"/>
</dbReference>
<evidence type="ECO:0000256" key="6">
    <source>
        <dbReference type="PROSITE-ProRule" id="PRU00169"/>
    </source>
</evidence>
<sequence>MTTEEAAMETARVLVVDDDEDIRVLVAARLEAAGYRADMVADGPEALRAIRDDKPDLVILDVMMPGMSGFDVCREIREDPAVADLPVIMLTARDDGVAKLLGRARGADRYLAKPFDAPDLLSAVEELTARGN</sequence>
<evidence type="ECO:0000256" key="3">
    <source>
        <dbReference type="ARBA" id="ARBA00023015"/>
    </source>
</evidence>
<feature type="modified residue" description="4-aspartylphosphate" evidence="6">
    <location>
        <position position="61"/>
    </location>
</feature>
<proteinExistence type="predicted"/>
<dbReference type="InterPro" id="IPR050595">
    <property type="entry name" value="Bact_response_regulator"/>
</dbReference>
<reference evidence="8" key="1">
    <citation type="submission" date="2021-01" db="EMBL/GenBank/DDBJ databases">
        <title>Whole genome shotgun sequence of Virgisporangium aliadipatigenens NBRC 105644.</title>
        <authorList>
            <person name="Komaki H."/>
            <person name="Tamura T."/>
        </authorList>
    </citation>
    <scope>NUCLEOTIDE SEQUENCE</scope>
    <source>
        <strain evidence="8">NBRC 105644</strain>
    </source>
</reference>
<dbReference type="PANTHER" id="PTHR44591:SF3">
    <property type="entry name" value="RESPONSE REGULATORY DOMAIN-CONTAINING PROTEIN"/>
    <property type="match status" value="1"/>
</dbReference>
<evidence type="ECO:0000256" key="1">
    <source>
        <dbReference type="ARBA" id="ARBA00022553"/>
    </source>
</evidence>
<protein>
    <recommendedName>
        <fullName evidence="7">Response regulatory domain-containing protein</fullName>
    </recommendedName>
</protein>
<dbReference type="GO" id="GO:0000160">
    <property type="term" value="P:phosphorelay signal transduction system"/>
    <property type="evidence" value="ECO:0007669"/>
    <property type="project" value="UniProtKB-KW"/>
</dbReference>
<evidence type="ECO:0000259" key="7">
    <source>
        <dbReference type="PROSITE" id="PS50110"/>
    </source>
</evidence>
<dbReference type="GO" id="GO:0003677">
    <property type="term" value="F:DNA binding"/>
    <property type="evidence" value="ECO:0007669"/>
    <property type="project" value="UniProtKB-KW"/>
</dbReference>
<feature type="domain" description="Response regulatory" evidence="7">
    <location>
        <begin position="12"/>
        <end position="128"/>
    </location>
</feature>
<evidence type="ECO:0000256" key="2">
    <source>
        <dbReference type="ARBA" id="ARBA00023012"/>
    </source>
</evidence>
<evidence type="ECO:0000313" key="9">
    <source>
        <dbReference type="Proteomes" id="UP000619260"/>
    </source>
</evidence>
<dbReference type="PANTHER" id="PTHR44591">
    <property type="entry name" value="STRESS RESPONSE REGULATOR PROTEIN 1"/>
    <property type="match status" value="1"/>
</dbReference>
<keyword evidence="1 6" id="KW-0597">Phosphoprotein</keyword>
<evidence type="ECO:0000256" key="5">
    <source>
        <dbReference type="ARBA" id="ARBA00023163"/>
    </source>
</evidence>
<dbReference type="Proteomes" id="UP000619260">
    <property type="component" value="Unassembled WGS sequence"/>
</dbReference>
<gene>
    <name evidence="8" type="ORF">Val02_63810</name>
</gene>
<keyword evidence="4" id="KW-0238">DNA-binding</keyword>
<evidence type="ECO:0000256" key="4">
    <source>
        <dbReference type="ARBA" id="ARBA00023125"/>
    </source>
</evidence>
<keyword evidence="5" id="KW-0804">Transcription</keyword>
<dbReference type="Pfam" id="PF00072">
    <property type="entry name" value="Response_reg"/>
    <property type="match status" value="1"/>
</dbReference>